<evidence type="ECO:0000256" key="13">
    <source>
        <dbReference type="ARBA" id="ARBA00071582"/>
    </source>
</evidence>
<sequence>MLVALVGLSGSGKHSLATYLTAEYGFMRIEITDSQEYDGTVFNAKSNSINPTIAFESAAAALAFVTANWRAHYVVPDLYKLAIRDKTFAWPEWRKRPFLLMIALHGEALVRFDRISATDSSLGLHTFIGNDDAFLYHKRINNPDSLTLSYFIHAANLTIENSFPTLEQFYARVAAANILSDHRLRPSWDLYFMHLCELAAMRSNCMKRRVGCVVAKNRRVIATGYNGTPMGLKNCNEGGCKRCNDAIATQGTSLEMCICLHAEENALLEAGRERISGNGNGESRKGGAILYCNTCPCLQCTRKIIQVGISEVVYALSYGAMDAMSKRLFEDAGVTSQNCLKMSFGHLLTAAVTVVAVAAAPIPKGVSSLMDMNMGSSLSSTSNSTLCGSMYLHSAICDSVLFAEFVPANGGQYLGALLFTLVLSVFAVFADKTKRSLIQNRIIFVTQNHSKSLPPTSNGSNSDNNDNNKNDNNKNKTSKLSTIFSKLRISKNDPTRLWHLIAKTGLTFLSVLVRYIVMLIVMTFNIGLILAACLGFAIGSLLFEDVDIEIYYSDDGTGDTPLLKPPVSEFQCCV</sequence>
<evidence type="ECO:0000256" key="2">
    <source>
        <dbReference type="ARBA" id="ARBA00004370"/>
    </source>
</evidence>
<evidence type="ECO:0000313" key="17">
    <source>
        <dbReference type="EMBL" id="KAJ3132452.1"/>
    </source>
</evidence>
<feature type="domain" description="CMP/dCMP-type deaminase" evidence="16">
    <location>
        <begin position="187"/>
        <end position="332"/>
    </location>
</feature>
<evidence type="ECO:0000256" key="8">
    <source>
        <dbReference type="ARBA" id="ARBA00022833"/>
    </source>
</evidence>
<evidence type="ECO:0000256" key="7">
    <source>
        <dbReference type="ARBA" id="ARBA00022801"/>
    </source>
</evidence>
<reference evidence="17" key="1">
    <citation type="submission" date="2020-05" db="EMBL/GenBank/DDBJ databases">
        <title>Phylogenomic resolution of chytrid fungi.</title>
        <authorList>
            <person name="Stajich J.E."/>
            <person name="Amses K."/>
            <person name="Simmons R."/>
            <person name="Seto K."/>
            <person name="Myers J."/>
            <person name="Bonds A."/>
            <person name="Quandt C.A."/>
            <person name="Barry K."/>
            <person name="Liu P."/>
            <person name="Grigoriev I."/>
            <person name="Longcore J.E."/>
            <person name="James T.Y."/>
        </authorList>
    </citation>
    <scope>NUCLEOTIDE SEQUENCE</scope>
    <source>
        <strain evidence="17">JEL0513</strain>
    </source>
</reference>
<dbReference type="FunFam" id="3.40.140.10:FF:000035">
    <property type="entry name" value="dCMP deaminase"/>
    <property type="match status" value="1"/>
</dbReference>
<protein>
    <recommendedName>
        <fullName evidence="13">Deoxycytidylate deaminase</fullName>
        <ecNumber evidence="11">3.5.4.12</ecNumber>
    </recommendedName>
    <alternativeName>
        <fullName evidence="12">dCMP deaminase</fullName>
    </alternativeName>
</protein>
<name>A0AAD5T8H4_9FUNG</name>
<evidence type="ECO:0000256" key="5">
    <source>
        <dbReference type="ARBA" id="ARBA00022723"/>
    </source>
</evidence>
<evidence type="ECO:0000256" key="10">
    <source>
        <dbReference type="ARBA" id="ARBA00023136"/>
    </source>
</evidence>
<feature type="transmembrane region" description="Helical" evidence="15">
    <location>
        <begin position="523"/>
        <end position="543"/>
    </location>
</feature>
<feature type="transmembrane region" description="Helical" evidence="15">
    <location>
        <begin position="411"/>
        <end position="430"/>
    </location>
</feature>
<dbReference type="InterPro" id="IPR027417">
    <property type="entry name" value="P-loop_NTPase"/>
</dbReference>
<evidence type="ECO:0000256" key="3">
    <source>
        <dbReference type="ARBA" id="ARBA00006576"/>
    </source>
</evidence>
<dbReference type="InterPro" id="IPR007274">
    <property type="entry name" value="Cop_transporter"/>
</dbReference>
<dbReference type="GO" id="GO:0004132">
    <property type="term" value="F:dCMP deaminase activity"/>
    <property type="evidence" value="ECO:0007669"/>
    <property type="project" value="UniProtKB-EC"/>
</dbReference>
<dbReference type="GO" id="GO:0005375">
    <property type="term" value="F:copper ion transmembrane transporter activity"/>
    <property type="evidence" value="ECO:0007669"/>
    <property type="project" value="InterPro"/>
</dbReference>
<dbReference type="InterPro" id="IPR002125">
    <property type="entry name" value="CMP_dCMP_dom"/>
</dbReference>
<keyword evidence="18" id="KW-1185">Reference proteome</keyword>
<dbReference type="AlphaFoldDB" id="A0AAD5T8H4"/>
<dbReference type="EC" id="3.5.4.12" evidence="11"/>
<evidence type="ECO:0000256" key="4">
    <source>
        <dbReference type="ARBA" id="ARBA00022692"/>
    </source>
</evidence>
<evidence type="ECO:0000256" key="6">
    <source>
        <dbReference type="ARBA" id="ARBA00022727"/>
    </source>
</evidence>
<dbReference type="GO" id="GO:0016020">
    <property type="term" value="C:membrane"/>
    <property type="evidence" value="ECO:0007669"/>
    <property type="project" value="UniProtKB-SubCell"/>
</dbReference>
<dbReference type="GO" id="GO:0005737">
    <property type="term" value="C:cytoplasm"/>
    <property type="evidence" value="ECO:0007669"/>
    <property type="project" value="TreeGrafter"/>
</dbReference>
<dbReference type="Pfam" id="PF00383">
    <property type="entry name" value="dCMP_cyt_deam_1"/>
    <property type="match status" value="1"/>
</dbReference>
<evidence type="ECO:0000256" key="12">
    <source>
        <dbReference type="ARBA" id="ARBA00041763"/>
    </source>
</evidence>
<gene>
    <name evidence="17" type="primary">DCD1</name>
    <name evidence="17" type="ORF">HK100_005337</name>
</gene>
<comment type="subcellular location">
    <subcellularLocation>
        <location evidence="2">Membrane</location>
    </subcellularLocation>
</comment>
<dbReference type="InterPro" id="IPR016192">
    <property type="entry name" value="APOBEC/CMP_deaminase_Zn-bd"/>
</dbReference>
<dbReference type="PROSITE" id="PS51747">
    <property type="entry name" value="CYT_DCMP_DEAMINASES_2"/>
    <property type="match status" value="1"/>
</dbReference>
<dbReference type="InterPro" id="IPR016193">
    <property type="entry name" value="Cytidine_deaminase-like"/>
</dbReference>
<dbReference type="InterPro" id="IPR035105">
    <property type="entry name" value="Deoxycytidylate_deaminase_dom"/>
</dbReference>
<accession>A0AAD5T8H4</accession>
<comment type="cofactor">
    <cofactor evidence="1">
        <name>Zn(2+)</name>
        <dbReference type="ChEBI" id="CHEBI:29105"/>
    </cofactor>
</comment>
<comment type="similarity">
    <text evidence="3">Belongs to the cytidine and deoxycytidylate deaminase family.</text>
</comment>
<keyword evidence="5" id="KW-0479">Metal-binding</keyword>
<dbReference type="PANTHER" id="PTHR11086">
    <property type="entry name" value="DEOXYCYTIDYLATE DEAMINASE-RELATED"/>
    <property type="match status" value="1"/>
</dbReference>
<dbReference type="GO" id="GO:0009165">
    <property type="term" value="P:nucleotide biosynthetic process"/>
    <property type="evidence" value="ECO:0007669"/>
    <property type="project" value="UniProtKB-KW"/>
</dbReference>
<evidence type="ECO:0000256" key="15">
    <source>
        <dbReference type="SAM" id="Phobius"/>
    </source>
</evidence>
<comment type="caution">
    <text evidence="17">The sequence shown here is derived from an EMBL/GenBank/DDBJ whole genome shotgun (WGS) entry which is preliminary data.</text>
</comment>
<dbReference type="GO" id="GO:0008270">
    <property type="term" value="F:zinc ion binding"/>
    <property type="evidence" value="ECO:0007669"/>
    <property type="project" value="InterPro"/>
</dbReference>
<evidence type="ECO:0000256" key="11">
    <source>
        <dbReference type="ARBA" id="ARBA00038938"/>
    </source>
</evidence>
<keyword evidence="10 15" id="KW-0472">Membrane</keyword>
<evidence type="ECO:0000256" key="1">
    <source>
        <dbReference type="ARBA" id="ARBA00001947"/>
    </source>
</evidence>
<evidence type="ECO:0000256" key="9">
    <source>
        <dbReference type="ARBA" id="ARBA00022989"/>
    </source>
</evidence>
<evidence type="ECO:0000313" key="18">
    <source>
        <dbReference type="Proteomes" id="UP001211907"/>
    </source>
</evidence>
<organism evidence="17 18">
    <name type="scientific">Physocladia obscura</name>
    <dbReference type="NCBI Taxonomy" id="109957"/>
    <lineage>
        <taxon>Eukaryota</taxon>
        <taxon>Fungi</taxon>
        <taxon>Fungi incertae sedis</taxon>
        <taxon>Chytridiomycota</taxon>
        <taxon>Chytridiomycota incertae sedis</taxon>
        <taxon>Chytridiomycetes</taxon>
        <taxon>Chytridiales</taxon>
        <taxon>Chytriomycetaceae</taxon>
        <taxon>Physocladia</taxon>
    </lineage>
</organism>
<dbReference type="SUPFAM" id="SSF53927">
    <property type="entry name" value="Cytidine deaminase-like"/>
    <property type="match status" value="1"/>
</dbReference>
<dbReference type="PANTHER" id="PTHR11086:SF18">
    <property type="entry name" value="DEOXYCYTIDYLATE DEAMINASE"/>
    <property type="match status" value="1"/>
</dbReference>
<dbReference type="EMBL" id="JADGJH010000250">
    <property type="protein sequence ID" value="KAJ3132452.1"/>
    <property type="molecule type" value="Genomic_DNA"/>
</dbReference>
<proteinExistence type="inferred from homology"/>
<keyword evidence="9 15" id="KW-1133">Transmembrane helix</keyword>
<keyword evidence="4 15" id="KW-0812">Transmembrane</keyword>
<dbReference type="Proteomes" id="UP001211907">
    <property type="component" value="Unassembled WGS sequence"/>
</dbReference>
<dbReference type="CDD" id="cd01286">
    <property type="entry name" value="deoxycytidylate_deaminase"/>
    <property type="match status" value="1"/>
</dbReference>
<keyword evidence="8" id="KW-0862">Zinc</keyword>
<dbReference type="Gene3D" id="3.40.140.10">
    <property type="entry name" value="Cytidine Deaminase, domain 2"/>
    <property type="match status" value="1"/>
</dbReference>
<keyword evidence="7" id="KW-0378">Hydrolase</keyword>
<keyword evidence="6" id="KW-0545">Nucleotide biosynthesis</keyword>
<dbReference type="SUPFAM" id="SSF52540">
    <property type="entry name" value="P-loop containing nucleoside triphosphate hydrolases"/>
    <property type="match status" value="1"/>
</dbReference>
<dbReference type="Pfam" id="PF04145">
    <property type="entry name" value="Ctr"/>
    <property type="match status" value="1"/>
</dbReference>
<dbReference type="InterPro" id="IPR015517">
    <property type="entry name" value="dCMP_deaminase-rel"/>
</dbReference>
<dbReference type="PROSITE" id="PS00903">
    <property type="entry name" value="CYT_DCMP_DEAMINASES_1"/>
    <property type="match status" value="1"/>
</dbReference>
<feature type="region of interest" description="Disordered" evidence="14">
    <location>
        <begin position="451"/>
        <end position="477"/>
    </location>
</feature>
<evidence type="ECO:0000259" key="16">
    <source>
        <dbReference type="PROSITE" id="PS51747"/>
    </source>
</evidence>
<evidence type="ECO:0000256" key="14">
    <source>
        <dbReference type="SAM" id="MobiDB-lite"/>
    </source>
</evidence>